<evidence type="ECO:0000256" key="5">
    <source>
        <dbReference type="SAM" id="SignalP"/>
    </source>
</evidence>
<dbReference type="PANTHER" id="PTHR23301">
    <property type="entry name" value="CHITIN BINDING PERITROPHIN-A"/>
    <property type="match status" value="1"/>
</dbReference>
<keyword evidence="6" id="KW-0969">Cilium</keyword>
<keyword evidence="4" id="KW-0812">Transmembrane</keyword>
<reference evidence="6" key="1">
    <citation type="submission" date="2002-12" db="EMBL/GenBank/DDBJ databases">
        <title>Cloning and Characterization of Chlamydomonas reinhardtii Flagella Membrane Glycoproteins.</title>
        <authorList>
            <person name="Bloodgood R.A."/>
            <person name="Spano A.J."/>
        </authorList>
    </citation>
    <scope>NUCLEOTIDE SEQUENCE</scope>
</reference>
<evidence type="ECO:0000313" key="6">
    <source>
        <dbReference type="EMBL" id="AAO25117.1"/>
    </source>
</evidence>
<evidence type="ECO:0000256" key="2">
    <source>
        <dbReference type="ARBA" id="ARBA00023157"/>
    </source>
</evidence>
<keyword evidence="2" id="KW-1015">Disulfide bond</keyword>
<proteinExistence type="predicted"/>
<dbReference type="ProMEX" id="Q84X82"/>
<dbReference type="InterPro" id="IPR051940">
    <property type="entry name" value="Chitin_bind-dev_reg"/>
</dbReference>
<dbReference type="GO" id="GO:0008061">
    <property type="term" value="F:chitin binding"/>
    <property type="evidence" value="ECO:0007669"/>
    <property type="project" value="UniProtKB-KW"/>
</dbReference>
<keyword evidence="1" id="KW-0147">Chitin-binding</keyword>
<feature type="signal peptide" evidence="5">
    <location>
        <begin position="1"/>
        <end position="29"/>
    </location>
</feature>
<feature type="chain" id="PRO_5014311958" evidence="5">
    <location>
        <begin position="30"/>
        <end position="3873"/>
    </location>
</feature>
<protein>
    <submittedName>
        <fullName evidence="6">Flagella membrane glycoprotein 1A</fullName>
    </submittedName>
</protein>
<organism evidence="6">
    <name type="scientific">Chlamydomonas reinhardtii</name>
    <name type="common">Chlamydomonas smithii</name>
    <dbReference type="NCBI Taxonomy" id="3055"/>
    <lineage>
        <taxon>Eukaryota</taxon>
        <taxon>Viridiplantae</taxon>
        <taxon>Chlorophyta</taxon>
        <taxon>core chlorophytes</taxon>
        <taxon>Chlorophyceae</taxon>
        <taxon>CS clade</taxon>
        <taxon>Chlamydomonadales</taxon>
        <taxon>Chlamydomonadaceae</taxon>
        <taxon>Chlamydomonas</taxon>
    </lineage>
</organism>
<evidence type="ECO:0000256" key="4">
    <source>
        <dbReference type="SAM" id="Phobius"/>
    </source>
</evidence>
<feature type="compositionally biased region" description="Pro residues" evidence="3">
    <location>
        <begin position="3458"/>
        <end position="3477"/>
    </location>
</feature>
<keyword evidence="4" id="KW-0472">Membrane</keyword>
<name>Q84X82_CHLRE</name>
<dbReference type="PANTHER" id="PTHR23301:SF0">
    <property type="entry name" value="CHITIN-BINDING TYPE-2 DOMAIN-CONTAINING PROTEIN-RELATED"/>
    <property type="match status" value="1"/>
</dbReference>
<keyword evidence="6" id="KW-0966">Cell projection</keyword>
<feature type="transmembrane region" description="Helical" evidence="4">
    <location>
        <begin position="3834"/>
        <end position="3857"/>
    </location>
</feature>
<dbReference type="HOGENOM" id="CLU_224233_0_0_1"/>
<evidence type="ECO:0000256" key="1">
    <source>
        <dbReference type="ARBA" id="ARBA00022669"/>
    </source>
</evidence>
<accession>Q84X82</accession>
<feature type="region of interest" description="Disordered" evidence="3">
    <location>
        <begin position="3441"/>
        <end position="3483"/>
    </location>
</feature>
<evidence type="ECO:0000256" key="3">
    <source>
        <dbReference type="SAM" id="MobiDB-lite"/>
    </source>
</evidence>
<keyword evidence="5" id="KW-0732">Signal</keyword>
<dbReference type="ExpressionAtlas" id="Q84X82">
    <property type="expression patterns" value="baseline and differential"/>
</dbReference>
<keyword evidence="6" id="KW-0282">Flagellum</keyword>
<keyword evidence="4" id="KW-1133">Transmembrane helix</keyword>
<sequence length="3873" mass="383618">MAASSPLVRLRRLALPLALVALAGTYAAGDQLNIKVNQTTLNTTAGAPFVAAAVAVAVPPVVGAATLTASRTVVVKLPLSGNTVPDSFATNMTVCGGAVELRAAGASAAKVAPFEACSLAADVLTLTLKSAGTYAPAVCNAVFDIALKNGTVLPGALSACSVGPGVTAITAALANGTAYSDGMTVTLKANQTALKAGDQTAAAPLFVPPTAALAIAPTILSASLTAADTITVVLPVASSLDTSACNSAFELRAAASSTAKSSPFSACSLAVNNTQAVLTLASASTYTSGDILDIKSGNDKLLAGSTAYVPQSVTVLPTITTATLVSSTVVRVALPVVSSIPAPYSADDCARSIVVAAASSTAAKAISACALSADKKALLVTLAAAYQPGDTVNVRTGQWQLRAGASVTLGPNYIASAAPAPILPGLSAATLTSATQVVVTLPAASSVPATFSVSDCNAAVDLVSAAGASKDTPFAACALGSGNATLILNLTASTTLTLGVAAGTYAAGDSVNVKTGNSLFLGASSTGPAYVPAVNATQITPTIVAASLVSTTNVFVTLSAAASPSAFNGTLCNDALEVTGGSATVFLNCTLTSDGKGINLLLSTASSVSTCEWHLGVPRAHTLCASTIVAKLGARAVASDGFSCNSVFALLMTNGSVRASSPFTACTLSTDGLTATLTTTTYVSNDRLNVRSSNTIMTVLAATGPNYPNVSADASAVTINPAISSAMATSATTVIVPLPIASNLAGACSGALEVKSSGGTSKTVDSCTLNTAKTQLTAISSTTITVVLPATTNAASTLTADACASAIDVSGKSFSSCTISGTTLTIVLAGTYAASDRINVKADQKVLRLGTGASAAYYVPLPSSAAVIPTIASAKAISRSVIIATLPVGSTFVSGANASVAVADQTLCAAALSVVSTLLTDAGACNLTSSTSLRITLAAATYNPGDAITVADAQTALYAGTGLVSGQTYQNRALKISPAYLLSTVVATASDTIVVTLPVESTVFDSTGTQITADLTGDHGVSSGRGTVLTVKLLGNTTDVYASGDTFNFKDTNALLLAGTTSAAVAYAALPTAATIAPTIVSAVALTADTIRITLPSASGFMVSGAASTTIAAANCDFLVFNPVRTAKTDTACNITGSTLTITLNTAITGTTTVNIVTSQTKLVAGTGTSGPAFVPAGSPIAISPGFLTSPAVARSLTQLVVSLPFTSNVGASASWTGTQAQCNSVVEVLAGGVEGSLRTLHATTNPCVLSGGNVLTLNLAATDSFAPGDTVRIKSGNTRLLMDTAGTAPYVQGTAVPITLGAVTSAVATKDTEIVVTLPMTVALVKAGAAVTQLGKTDCLLVVTLAGTIADVATACVLTGGNKLTITTTGSYTPGTTTVQFGNTDASVKLLTGAGLTGPAVVALSSVQSVNPGYISSAATSTASQFVITLPQQIGATGTITQVNCDAALEVLQANGTTRVLSGDCTRTTSGGVSTITVPLTTNIAIGDTVRIKASSSGITTATGSLQYAATAAVPIQPGHVSYAAAIATDKFVVTLPYASTLAAGAVCSDTVNVKSDTNANVETGCTLSLDSTGIYLTVDLADTNTLVATFKVTFKSAQTALTVGTTKWAPLSAGVYSLDSATWGTSVMKVVAVSSTVIEVTLPMVSYLGELSATACGQVITVAGNTLASSGTACKLISTPTGTNNIMQVTLQSAYVAGGLQLTNTGGALKAGSSTGTAYGAVAAVTIKPTFASAVATGLRTVVVFATFTGGASVTTCTNPSSDSTQPITTTLTLGADWALGDKLTVNAAQATTTATSYLKAGTATGLVYTSKPSGDVVIYPSITLAVLTSSKTITVTLPVAASVPSTGLSAADCNNIFTLYAGATAKSNVFAGCSLAADKVTFTLTLVAAASATATTTTYAAGDFININDLAKADCDNTDIGVLDNAGTAQALAGTGGCALSTDKTVLTITLAGSVTASWFTTSPYMRVRILSQATLGLKAGSSSGYAYITTDTSVLATVRAFDVASATPQSIVSATAVGPTRLELALPAVTTINPANGCPSSLTLSRTLSNCSLDDTGKLLTVFTTAAYQSADTVQVVASQALKYMAGDTATSYPALGSALTIAPAIVSAYTVDASTIAVTLPVASSFYVTTTRTATLDAVDCDKIITVLKAGVVNGAGAIASAGNRRTLLTTGACTLGTASAGGTTITVKLSGAIYDAGDAVDIPDTNAGLNGATATSNPLYADSNSGPKYVARRSPVVIEPRLVSASAVGAQSVEVVLPAASAIIDSSNAVVATPSSSQCAAIAVVSGKTVTSCSLSTDGLTLTLGLSATFAPGDTVNIVSGQTMLRVWKASVGAGYEAFGPVYTPSAAALAITIGYFVSAYAPDTQTVVITLPFTAKLYDYAPATGASTAEITRTATAPTKGNCDSIVRIASRTLASTPAALTDPTCTLSGTTLTVKLASTTLSAGDQAFFGSGTDAILRGVATGTVTLPFNAWIHASITSLNASDCGNLLTFTPAKTLAAASSCSFASNVITVKLSGDGTSGTFASGDTVNIAAANAATLTYPLRAGSSSGPLYGPGAAVTIVPKIAAAQAIAPLTVEITLSAPSYLPDALTQTECAALLTFTPSKTLFATTPCALDSTKTVLTVKLASGSEFANGDQVNIHATTNTGTKALRAGSDVTGLLYTASDSPIDINPAIQSAAATSATSIAVTLPVGSTLYVSGATASISAADCAKVLEVKRGTAALTLESSAACAIATSGSSTTLTVTLASGQAFAAGDTVNIVAANSAGTTTTAVLQATNGGSGKKYVARRSAVVIAPGYLGGVPATGMAYAVGTSTLMVQLPVVSSIAADNNCANVVTVQKIATPATARTVTGACTVSSSQGAGYYLIVNAPYTPGDEILIKTGNTALVGGSDPATGAPYVATTALPIRANFDDAILTAPTTVLVTLAAPTAVSLPDKEACDAVFVFSGAGNTTKTTSPIASCSRASDGLSVTITLTSADAYVPGDALDIKKNQAAATVGSASDTPSTLTTLVPLPVPTTISPRPFGAAATLVAPTSVAFSLPAVSSLPAATAAADCNAAVRYTDVAGVDAVNPFTSCALTPDTKGVALNTASPIYKAGDVMNIKWTNTVLRWGPQASGAAYYPADADVPVFATVATATLVDPSTVVVNLPAPSAVPDNFTVPDCLRAIEFKTAAGVTKNGTVASCMLMPDRLGLQVKLLSAGNFSAGDTVNIKPQQAELRVSALATGPSYVPKLAAQVVNPALFANANLTSATAITVRLPFASTLATGADCKAVLALLGAGGVAKNVSSCSLGADGVTLAVTIPAASFVGGDVLNIVPGQRALTLADGTTAYVPSKAGVLVTPNIVSATLTNATIVTVALPTASVLTSTAAADCNAAVVIARNGSAVASPLSACAVSADGLSLTLTAAATYKPMSGDTVDVAVSQTVLRAGSATGPAYVPRPSPALITVPSPPPSPPPSPAPSPPPSPPLSTANYSARGLATGPLSCNVLIGDLTVTTTSGNFTGMASYAGKDASYKGSCKDAVTGAVYTDDTVASTLPAGLTGLVLSPVTALASVWDLKSVADLANTNKDYLRLLGVPVNASAYGTAVQLLAYDYYVKGFVALETPAVAVLNVEGMVAANLLMYTKFFDGLNASVAGRDITAAQALAAGQYALAAVLEDSSAPINTTDPASILALLNVTYSVLTANATSAGRRLLQTAPAPFTQLQAQATALAAAAAGSNALVAAQQARLITAINAGTSISAAELTNIINEASKVIVAQSTVIATAASGLGSGAISPASFTSSYTGSALTTLVAQQQLAATPGSDVTAGPAPSPPSDKKKSNTGLIVGLVVGLVGGAIVITLIVVFIVMRRRKQNVAAAGQATA</sequence>
<dbReference type="EMBL" id="AY206771">
    <property type="protein sequence ID" value="AAO25117.1"/>
    <property type="molecule type" value="Genomic_DNA"/>
</dbReference>